<dbReference type="PROSITE" id="PS50089">
    <property type="entry name" value="ZF_RING_2"/>
    <property type="match status" value="1"/>
</dbReference>
<dbReference type="SMART" id="SM00184">
    <property type="entry name" value="RING"/>
    <property type="match status" value="1"/>
</dbReference>
<keyword evidence="1" id="KW-0479">Metal-binding</keyword>
<dbReference type="InterPro" id="IPR039133">
    <property type="entry name" value="RNF25"/>
</dbReference>
<feature type="compositionally biased region" description="Polar residues" evidence="5">
    <location>
        <begin position="275"/>
        <end position="287"/>
    </location>
</feature>
<dbReference type="CDD" id="cd23818">
    <property type="entry name" value="RWD_RNF25"/>
    <property type="match status" value="1"/>
</dbReference>
<feature type="compositionally biased region" description="Polar residues" evidence="5">
    <location>
        <begin position="349"/>
        <end position="363"/>
    </location>
</feature>
<dbReference type="Gene3D" id="3.10.110.10">
    <property type="entry name" value="Ubiquitin Conjugating Enzyme"/>
    <property type="match status" value="1"/>
</dbReference>
<keyword evidence="9" id="KW-1185">Reference proteome</keyword>
<dbReference type="Pfam" id="PF05773">
    <property type="entry name" value="RWD"/>
    <property type="match status" value="1"/>
</dbReference>
<dbReference type="PANTHER" id="PTHR13198">
    <property type="entry name" value="RING FINGER PROTEIN 25"/>
    <property type="match status" value="1"/>
</dbReference>
<proteinExistence type="predicted"/>
<dbReference type="eggNOG" id="KOG4445">
    <property type="taxonomic scope" value="Eukaryota"/>
</dbReference>
<dbReference type="GO" id="GO:0061630">
    <property type="term" value="F:ubiquitin protein ligase activity"/>
    <property type="evidence" value="ECO:0007669"/>
    <property type="project" value="InterPro"/>
</dbReference>
<feature type="compositionally biased region" description="Basic and acidic residues" evidence="5">
    <location>
        <begin position="400"/>
        <end position="412"/>
    </location>
</feature>
<dbReference type="Gene3D" id="3.30.40.10">
    <property type="entry name" value="Zinc/RING finger domain, C3HC4 (zinc finger)"/>
    <property type="match status" value="1"/>
</dbReference>
<dbReference type="GO" id="GO:0008270">
    <property type="term" value="F:zinc ion binding"/>
    <property type="evidence" value="ECO:0007669"/>
    <property type="project" value="UniProtKB-KW"/>
</dbReference>
<accession>H2ZHD9</accession>
<name>H2ZHD9_CIOSA</name>
<dbReference type="FunCoup" id="H2ZHD9">
    <property type="interactions" value="337"/>
</dbReference>
<feature type="compositionally biased region" description="Basic and acidic residues" evidence="5">
    <location>
        <begin position="312"/>
        <end position="327"/>
    </location>
</feature>
<keyword evidence="3" id="KW-0862">Zinc</keyword>
<dbReference type="InterPro" id="IPR006575">
    <property type="entry name" value="RWD_dom"/>
</dbReference>
<evidence type="ECO:0000256" key="3">
    <source>
        <dbReference type="ARBA" id="ARBA00022833"/>
    </source>
</evidence>
<reference evidence="8" key="3">
    <citation type="submission" date="2025-09" db="UniProtKB">
        <authorList>
            <consortium name="Ensembl"/>
        </authorList>
    </citation>
    <scope>IDENTIFICATION</scope>
</reference>
<sequence>MSLTMDNSGSNNSYLEDEILVLQSIYDDQLQIKRHSDRVSEVRICLYPATADDLDSQYLKLELVFHIPKKYPVEHLQIEFSTSRGLSDKHMDELKSEMDHMILTEEDTSFFHLIELAKEHLTKNNLPCDPCPVCLQLFQAEEDLLKTPCFHHMHSFCLLQYFDHYRQNYEYFQTIAQPAEQPVKVNQRIPMEVPCPICRELIEIDVNSLMRAKKPLSNEEATVDVKKISQQNSARLQKIYERQVKLGGIIDLEQEKNKHLLSVIQQKSDDLAAKSNVSSNNENQASGKSDKLKNHQTKPKQYNMSRNKHQPHRPESGRNYFHRETTQKYRNHNNPRSKQFNDKRKPKYSENSNFIKSDNQSKSCRIPPQDGRVGQNLNLGRSDIPSVKPTKTLAKSSCSKRLESFEMSKVSEARGTSNCPPGFKPKNKAVQFGRK</sequence>
<evidence type="ECO:0000256" key="5">
    <source>
        <dbReference type="SAM" id="MobiDB-lite"/>
    </source>
</evidence>
<evidence type="ECO:0008006" key="10">
    <source>
        <dbReference type="Google" id="ProtNLM"/>
    </source>
</evidence>
<dbReference type="GO" id="GO:0005634">
    <property type="term" value="C:nucleus"/>
    <property type="evidence" value="ECO:0007669"/>
    <property type="project" value="TreeGrafter"/>
</dbReference>
<dbReference type="STRING" id="51511.ENSCSAVP00000017005"/>
<evidence type="ECO:0000313" key="8">
    <source>
        <dbReference type="Ensembl" id="ENSCSAVP00000017005.1"/>
    </source>
</evidence>
<evidence type="ECO:0000256" key="4">
    <source>
        <dbReference type="PROSITE-ProRule" id="PRU00175"/>
    </source>
</evidence>
<dbReference type="SUPFAM" id="SSF57850">
    <property type="entry name" value="RING/U-box"/>
    <property type="match status" value="1"/>
</dbReference>
<reference evidence="9" key="1">
    <citation type="submission" date="2003-08" db="EMBL/GenBank/DDBJ databases">
        <authorList>
            <person name="Birren B."/>
            <person name="Nusbaum C."/>
            <person name="Abebe A."/>
            <person name="Abouelleil A."/>
            <person name="Adekoya E."/>
            <person name="Ait-zahra M."/>
            <person name="Allen N."/>
            <person name="Allen T."/>
            <person name="An P."/>
            <person name="Anderson M."/>
            <person name="Anderson S."/>
            <person name="Arachchi H."/>
            <person name="Armbruster J."/>
            <person name="Bachantsang P."/>
            <person name="Baldwin J."/>
            <person name="Barry A."/>
            <person name="Bayul T."/>
            <person name="Blitshsteyn B."/>
            <person name="Bloom T."/>
            <person name="Blye J."/>
            <person name="Boguslavskiy L."/>
            <person name="Borowsky M."/>
            <person name="Boukhgalter B."/>
            <person name="Brunache A."/>
            <person name="Butler J."/>
            <person name="Calixte N."/>
            <person name="Calvo S."/>
            <person name="Camarata J."/>
            <person name="Campo K."/>
            <person name="Chang J."/>
            <person name="Cheshatsang Y."/>
            <person name="Citroen M."/>
            <person name="Collymore A."/>
            <person name="Considine T."/>
            <person name="Cook A."/>
            <person name="Cooke P."/>
            <person name="Corum B."/>
            <person name="Cuomo C."/>
            <person name="David R."/>
            <person name="Dawoe T."/>
            <person name="Degray S."/>
            <person name="Dodge S."/>
            <person name="Dooley K."/>
            <person name="Dorje P."/>
            <person name="Dorjee K."/>
            <person name="Dorris L."/>
            <person name="Duffey N."/>
            <person name="Dupes A."/>
            <person name="Elkins T."/>
            <person name="Engels R."/>
            <person name="Erickson J."/>
            <person name="Farina A."/>
            <person name="Faro S."/>
            <person name="Ferreira P."/>
            <person name="Fischer H."/>
            <person name="Fitzgerald M."/>
            <person name="Foley K."/>
            <person name="Gage D."/>
            <person name="Galagan J."/>
            <person name="Gearin G."/>
            <person name="Gnerre S."/>
            <person name="Gnirke A."/>
            <person name="Goyette A."/>
            <person name="Graham J."/>
            <person name="Grandbois E."/>
            <person name="Gyaltsen K."/>
            <person name="Hafez N."/>
            <person name="Hagopian D."/>
            <person name="Hagos B."/>
            <person name="Hall J."/>
            <person name="Hatcher B."/>
            <person name="Heller A."/>
            <person name="Higgins H."/>
            <person name="Honan T."/>
            <person name="Horn A."/>
            <person name="Houde N."/>
            <person name="Hughes L."/>
            <person name="Hulme W."/>
            <person name="Husby E."/>
            <person name="Iliev I."/>
            <person name="Jaffe D."/>
            <person name="Jones C."/>
            <person name="Kamal M."/>
            <person name="Kamat A."/>
            <person name="Kamvysselis M."/>
            <person name="Karlsson E."/>
            <person name="Kells C."/>
            <person name="Kieu A."/>
            <person name="Kisner P."/>
            <person name="Kodira C."/>
            <person name="Kulbokas E."/>
            <person name="Labutti K."/>
            <person name="Lama D."/>
            <person name="Landers T."/>
            <person name="Leger J."/>
            <person name="Levine S."/>
            <person name="Lewis D."/>
            <person name="Lewis T."/>
            <person name="Lindblad-toh K."/>
            <person name="Liu X."/>
            <person name="Lokyitsang T."/>
            <person name="Lokyitsang Y."/>
            <person name="Lucien O."/>
            <person name="Lui A."/>
            <person name="Ma L.J."/>
            <person name="Mabbitt R."/>
            <person name="Macdonald J."/>
            <person name="Maclean C."/>
            <person name="Major J."/>
            <person name="Manning J."/>
            <person name="Marabella R."/>
            <person name="Maru K."/>
            <person name="Matthews C."/>
            <person name="Mauceli E."/>
            <person name="Mccarthy M."/>
            <person name="Mcdonough S."/>
            <person name="Mcghee T."/>
            <person name="Meldrim J."/>
            <person name="Meneus L."/>
            <person name="Mesirov J."/>
            <person name="Mihalev A."/>
            <person name="Mihova T."/>
            <person name="Mikkelsen T."/>
            <person name="Mlenga V."/>
            <person name="Moru K."/>
            <person name="Mozes J."/>
            <person name="Mulrain L."/>
            <person name="Munson G."/>
            <person name="Naylor J."/>
            <person name="Newes C."/>
            <person name="Nguyen C."/>
            <person name="Nguyen N."/>
            <person name="Nguyen T."/>
            <person name="Nicol R."/>
            <person name="Nielsen C."/>
            <person name="Nizzari M."/>
            <person name="Norbu C."/>
            <person name="Norbu N."/>
            <person name="O'donnell P."/>
            <person name="Okoawo O."/>
            <person name="O'leary S."/>
            <person name="Omotosho B."/>
            <person name="O'neill K."/>
            <person name="Osman S."/>
            <person name="Parker S."/>
            <person name="Perrin D."/>
            <person name="Phunkhang P."/>
            <person name="Piqani B."/>
            <person name="Purcell S."/>
            <person name="Rachupka T."/>
            <person name="Ramasamy U."/>
            <person name="Rameau R."/>
            <person name="Ray V."/>
            <person name="Raymond C."/>
            <person name="Retta R."/>
            <person name="Richardson S."/>
            <person name="Rise C."/>
            <person name="Rodriguez J."/>
            <person name="Rogers J."/>
            <person name="Rogov P."/>
            <person name="Rutman M."/>
            <person name="Schupbach R."/>
            <person name="Seaman C."/>
            <person name="Settipalli S."/>
            <person name="Sharpe T."/>
            <person name="Sheridan J."/>
            <person name="Sherpa N."/>
            <person name="Shi J."/>
            <person name="Smirnov S."/>
            <person name="Smith C."/>
            <person name="Sougnez C."/>
            <person name="Spencer B."/>
            <person name="Stalker J."/>
            <person name="Stange-thomann N."/>
            <person name="Stavropoulos S."/>
            <person name="Stetson K."/>
            <person name="Stone C."/>
            <person name="Stone S."/>
            <person name="Stubbs M."/>
            <person name="Talamas J."/>
            <person name="Tchuinga P."/>
            <person name="Tenzing P."/>
            <person name="Tesfaye S."/>
            <person name="Theodore J."/>
            <person name="Thoulutsang Y."/>
            <person name="Topham K."/>
            <person name="Towey S."/>
            <person name="Tsamla T."/>
            <person name="Tsomo N."/>
            <person name="Vallee D."/>
            <person name="Vassiliev H."/>
            <person name="Venkataraman V."/>
            <person name="Vinson J."/>
            <person name="Vo A."/>
            <person name="Wade C."/>
            <person name="Wang S."/>
            <person name="Wangchuk T."/>
            <person name="Wangdi T."/>
            <person name="Whittaker C."/>
            <person name="Wilkinson J."/>
            <person name="Wu Y."/>
            <person name="Wyman D."/>
            <person name="Yadav S."/>
            <person name="Yang S."/>
            <person name="Yang X."/>
            <person name="Yeager S."/>
            <person name="Yee E."/>
            <person name="Young G."/>
            <person name="Zainoun J."/>
            <person name="Zembeck L."/>
            <person name="Zimmer A."/>
            <person name="Zody M."/>
            <person name="Lander E."/>
        </authorList>
    </citation>
    <scope>NUCLEOTIDE SEQUENCE [LARGE SCALE GENOMIC DNA]</scope>
</reference>
<dbReference type="PANTHER" id="PTHR13198:SF4">
    <property type="entry name" value="E3 UBIQUITIN-PROTEIN LIGASE RNF25"/>
    <property type="match status" value="1"/>
</dbReference>
<dbReference type="OMA" id="FHHFHSY"/>
<dbReference type="InterPro" id="IPR016135">
    <property type="entry name" value="UBQ-conjugating_enzyme/RWD"/>
</dbReference>
<reference evidence="8" key="2">
    <citation type="submission" date="2025-08" db="UniProtKB">
        <authorList>
            <consortium name="Ensembl"/>
        </authorList>
    </citation>
    <scope>IDENTIFICATION</scope>
</reference>
<organism evidence="8 9">
    <name type="scientific">Ciona savignyi</name>
    <name type="common">Pacific transparent sea squirt</name>
    <dbReference type="NCBI Taxonomy" id="51511"/>
    <lineage>
        <taxon>Eukaryota</taxon>
        <taxon>Metazoa</taxon>
        <taxon>Chordata</taxon>
        <taxon>Tunicata</taxon>
        <taxon>Ascidiacea</taxon>
        <taxon>Phlebobranchia</taxon>
        <taxon>Cionidae</taxon>
        <taxon>Ciona</taxon>
    </lineage>
</organism>
<dbReference type="AlphaFoldDB" id="H2ZHD9"/>
<dbReference type="GeneTree" id="ENSGT00390000001557"/>
<dbReference type="Proteomes" id="UP000007875">
    <property type="component" value="Unassembled WGS sequence"/>
</dbReference>
<dbReference type="PROSITE" id="PS50908">
    <property type="entry name" value="RWD"/>
    <property type="match status" value="1"/>
</dbReference>
<dbReference type="SMART" id="SM00591">
    <property type="entry name" value="RWD"/>
    <property type="match status" value="1"/>
</dbReference>
<dbReference type="InParanoid" id="H2ZHD9"/>
<dbReference type="HOGENOM" id="CLU_652049_0_0_1"/>
<feature type="region of interest" description="Disordered" evidence="5">
    <location>
        <begin position="272"/>
        <end position="435"/>
    </location>
</feature>
<evidence type="ECO:0000313" key="9">
    <source>
        <dbReference type="Proteomes" id="UP000007875"/>
    </source>
</evidence>
<evidence type="ECO:0000259" key="6">
    <source>
        <dbReference type="PROSITE" id="PS50089"/>
    </source>
</evidence>
<dbReference type="InterPro" id="IPR001841">
    <property type="entry name" value="Znf_RING"/>
</dbReference>
<evidence type="ECO:0000259" key="7">
    <source>
        <dbReference type="PROSITE" id="PS50908"/>
    </source>
</evidence>
<feature type="domain" description="RING-type" evidence="6">
    <location>
        <begin position="131"/>
        <end position="199"/>
    </location>
</feature>
<protein>
    <recommendedName>
        <fullName evidence="10">RWD domain-containing protein</fullName>
    </recommendedName>
</protein>
<dbReference type="Ensembl" id="ENSCSAVT00000017188.1">
    <property type="protein sequence ID" value="ENSCSAVP00000017005.1"/>
    <property type="gene ID" value="ENSCSAVG00000010002.1"/>
</dbReference>
<evidence type="ECO:0000256" key="1">
    <source>
        <dbReference type="ARBA" id="ARBA00022723"/>
    </source>
</evidence>
<dbReference type="FunFam" id="3.30.40.10:FF:000215">
    <property type="entry name" value="E3 ubiquitin-protein ligase RNF25"/>
    <property type="match status" value="1"/>
</dbReference>
<dbReference type="GO" id="GO:0016567">
    <property type="term" value="P:protein ubiquitination"/>
    <property type="evidence" value="ECO:0007669"/>
    <property type="project" value="TreeGrafter"/>
</dbReference>
<keyword evidence="2 4" id="KW-0863">Zinc-finger</keyword>
<evidence type="ECO:0000256" key="2">
    <source>
        <dbReference type="ARBA" id="ARBA00022771"/>
    </source>
</evidence>
<dbReference type="InterPro" id="IPR013083">
    <property type="entry name" value="Znf_RING/FYVE/PHD"/>
</dbReference>
<feature type="domain" description="RWD" evidence="7">
    <location>
        <begin position="17"/>
        <end position="124"/>
    </location>
</feature>
<dbReference type="SUPFAM" id="SSF54495">
    <property type="entry name" value="UBC-like"/>
    <property type="match status" value="1"/>
</dbReference>